<sequence>DSNWDPHFPTSAKRAAWFLEKETGEVVDGVLGINLFLVQRVLNAVGEVEMIDFNEKINAKNLFEKAEYHSEIGFFPGSTQKQDFLGSLSRTLFEKLKTMDTKTGAEILKEIHHSLEAKDLLVYFSHPEAMAVVADLGWDGRIKEIVCQISSESCFLDYLMLVESNLGVNKANFFVQRKLAVQVGFLSDGQVEKKIKIDYQNNSLTENFPAGRYKNYLRILAPLGSRLVSILINGEEIDKEKIDQGNLHGKTYFGFLVEVPIQDSSSVEITYFLPEKINLSGINHYLLLIQKQPGIQDKQISLELKTPPEISVLPSASFRPTFDKDIVIEASLVK</sequence>
<dbReference type="EMBL" id="BARS01006208">
    <property type="protein sequence ID" value="GAF84338.1"/>
    <property type="molecule type" value="Genomic_DNA"/>
</dbReference>
<name>X0ST40_9ZZZZ</name>
<comment type="caution">
    <text evidence="1">The sequence shown here is derived from an EMBL/GenBank/DDBJ whole genome shotgun (WGS) entry which is preliminary data.</text>
</comment>
<dbReference type="Pfam" id="PF13196">
    <property type="entry name" value="DUF4012"/>
    <property type="match status" value="1"/>
</dbReference>
<dbReference type="InterPro" id="IPR025101">
    <property type="entry name" value="DUF4012"/>
</dbReference>
<protein>
    <submittedName>
        <fullName evidence="1">Uncharacterized protein</fullName>
    </submittedName>
</protein>
<feature type="non-terminal residue" evidence="1">
    <location>
        <position position="1"/>
    </location>
</feature>
<organism evidence="1">
    <name type="scientific">marine sediment metagenome</name>
    <dbReference type="NCBI Taxonomy" id="412755"/>
    <lineage>
        <taxon>unclassified sequences</taxon>
        <taxon>metagenomes</taxon>
        <taxon>ecological metagenomes</taxon>
    </lineage>
</organism>
<dbReference type="AlphaFoldDB" id="X0ST40"/>
<reference evidence="1" key="1">
    <citation type="journal article" date="2014" name="Front. Microbiol.">
        <title>High frequency of phylogenetically diverse reductive dehalogenase-homologous genes in deep subseafloor sedimentary metagenomes.</title>
        <authorList>
            <person name="Kawai M."/>
            <person name="Futagami T."/>
            <person name="Toyoda A."/>
            <person name="Takaki Y."/>
            <person name="Nishi S."/>
            <person name="Hori S."/>
            <person name="Arai W."/>
            <person name="Tsubouchi T."/>
            <person name="Morono Y."/>
            <person name="Uchiyama I."/>
            <person name="Ito T."/>
            <person name="Fujiyama A."/>
            <person name="Inagaki F."/>
            <person name="Takami H."/>
        </authorList>
    </citation>
    <scope>NUCLEOTIDE SEQUENCE</scope>
    <source>
        <strain evidence="1">Expedition CK06-06</strain>
    </source>
</reference>
<accession>X0ST40</accession>
<proteinExistence type="predicted"/>
<evidence type="ECO:0000313" key="1">
    <source>
        <dbReference type="EMBL" id="GAF84338.1"/>
    </source>
</evidence>
<gene>
    <name evidence="1" type="ORF">S01H1_12129</name>
</gene>